<dbReference type="GO" id="GO:0003677">
    <property type="term" value="F:DNA binding"/>
    <property type="evidence" value="ECO:0007669"/>
    <property type="project" value="InterPro"/>
</dbReference>
<evidence type="ECO:0000256" key="3">
    <source>
        <dbReference type="ARBA" id="ARBA00022679"/>
    </source>
</evidence>
<feature type="domain" description="DNA methylase N-4/N-6" evidence="6">
    <location>
        <begin position="29"/>
        <end position="210"/>
    </location>
</feature>
<dbReference type="GO" id="GO:0005737">
    <property type="term" value="C:cytoplasm"/>
    <property type="evidence" value="ECO:0007669"/>
    <property type="project" value="TreeGrafter"/>
</dbReference>
<evidence type="ECO:0000256" key="4">
    <source>
        <dbReference type="ARBA" id="ARBA00047942"/>
    </source>
</evidence>
<accession>A0A432V9H5</accession>
<dbReference type="EMBL" id="RKST01000003">
    <property type="protein sequence ID" value="RUM98817.1"/>
    <property type="molecule type" value="Genomic_DNA"/>
</dbReference>
<comment type="caution">
    <text evidence="7">The sequence shown here is derived from an EMBL/GenBank/DDBJ whole genome shotgun (WGS) entry which is preliminary data.</text>
</comment>
<name>A0A432V9H5_9HYPH</name>
<dbReference type="PANTHER" id="PTHR13370:SF3">
    <property type="entry name" value="TRNA (GUANINE(10)-N2)-METHYLTRANSFERASE HOMOLOG"/>
    <property type="match status" value="1"/>
</dbReference>
<dbReference type="InterPro" id="IPR002052">
    <property type="entry name" value="DNA_methylase_N6_adenine_CS"/>
</dbReference>
<evidence type="ECO:0000259" key="6">
    <source>
        <dbReference type="Pfam" id="PF01555"/>
    </source>
</evidence>
<protein>
    <recommendedName>
        <fullName evidence="5">Methyltransferase</fullName>
        <ecNumber evidence="5">2.1.1.-</ecNumber>
    </recommendedName>
</protein>
<dbReference type="Pfam" id="PF01555">
    <property type="entry name" value="N6_N4_Mtase"/>
    <property type="match status" value="1"/>
</dbReference>
<evidence type="ECO:0000256" key="1">
    <source>
        <dbReference type="ARBA" id="ARBA00006594"/>
    </source>
</evidence>
<comment type="similarity">
    <text evidence="1 5">Belongs to the N(4)/N(6)-methyltransferase family.</text>
</comment>
<dbReference type="GO" id="GO:0032259">
    <property type="term" value="P:methylation"/>
    <property type="evidence" value="ECO:0007669"/>
    <property type="project" value="UniProtKB-KW"/>
</dbReference>
<comment type="catalytic activity">
    <reaction evidence="4">
        <text>a 2'-deoxyadenosine in DNA + S-adenosyl-L-methionine = an N(6)-methyl-2'-deoxyadenosine in DNA + S-adenosyl-L-homocysteine + H(+)</text>
        <dbReference type="Rhea" id="RHEA:15197"/>
        <dbReference type="Rhea" id="RHEA-COMP:12418"/>
        <dbReference type="Rhea" id="RHEA-COMP:12419"/>
        <dbReference type="ChEBI" id="CHEBI:15378"/>
        <dbReference type="ChEBI" id="CHEBI:57856"/>
        <dbReference type="ChEBI" id="CHEBI:59789"/>
        <dbReference type="ChEBI" id="CHEBI:90615"/>
        <dbReference type="ChEBI" id="CHEBI:90616"/>
        <dbReference type="EC" id="2.1.1.72"/>
    </reaction>
</comment>
<dbReference type="InterPro" id="IPR029063">
    <property type="entry name" value="SAM-dependent_MTases_sf"/>
</dbReference>
<dbReference type="PANTHER" id="PTHR13370">
    <property type="entry name" value="RNA METHYLASE-RELATED"/>
    <property type="match status" value="1"/>
</dbReference>
<dbReference type="AlphaFoldDB" id="A0A432V9H5"/>
<proteinExistence type="inferred from homology"/>
<dbReference type="NCBIfam" id="NF010253">
    <property type="entry name" value="PRK13699.1"/>
    <property type="match status" value="1"/>
</dbReference>
<evidence type="ECO:0000313" key="7">
    <source>
        <dbReference type="EMBL" id="RUM98817.1"/>
    </source>
</evidence>
<dbReference type="InterPro" id="IPR001091">
    <property type="entry name" value="RM_Methyltransferase"/>
</dbReference>
<dbReference type="GO" id="GO:0009007">
    <property type="term" value="F:site-specific DNA-methyltransferase (adenine-specific) activity"/>
    <property type="evidence" value="ECO:0007669"/>
    <property type="project" value="UniProtKB-EC"/>
</dbReference>
<dbReference type="PRINTS" id="PR00508">
    <property type="entry name" value="S21N4MTFRASE"/>
</dbReference>
<evidence type="ECO:0000256" key="5">
    <source>
        <dbReference type="RuleBase" id="RU362026"/>
    </source>
</evidence>
<dbReference type="GO" id="GO:0008170">
    <property type="term" value="F:N-methyltransferase activity"/>
    <property type="evidence" value="ECO:0007669"/>
    <property type="project" value="InterPro"/>
</dbReference>
<keyword evidence="3" id="KW-0808">Transferase</keyword>
<dbReference type="Proteomes" id="UP000281647">
    <property type="component" value="Unassembled WGS sequence"/>
</dbReference>
<organism evidence="7 8">
    <name type="scientific">Borborobacter arsenicus</name>
    <dbReference type="NCBI Taxonomy" id="1851146"/>
    <lineage>
        <taxon>Bacteria</taxon>
        <taxon>Pseudomonadati</taxon>
        <taxon>Pseudomonadota</taxon>
        <taxon>Alphaproteobacteria</taxon>
        <taxon>Hyphomicrobiales</taxon>
        <taxon>Phyllobacteriaceae</taxon>
        <taxon>Borborobacter</taxon>
    </lineage>
</organism>
<dbReference type="Gene3D" id="3.40.50.150">
    <property type="entry name" value="Vaccinia Virus protein VP39"/>
    <property type="match status" value="1"/>
</dbReference>
<dbReference type="OrthoDB" id="7806498at2"/>
<dbReference type="InterPro" id="IPR002941">
    <property type="entry name" value="DNA_methylase_N4/N6"/>
</dbReference>
<dbReference type="SUPFAM" id="SSF53335">
    <property type="entry name" value="S-adenosyl-L-methionine-dependent methyltransferases"/>
    <property type="match status" value="1"/>
</dbReference>
<keyword evidence="8" id="KW-1185">Reference proteome</keyword>
<reference evidence="7 8" key="1">
    <citation type="submission" date="2018-11" db="EMBL/GenBank/DDBJ databases">
        <title>Pseudaminobacter arsenicus sp. nov., an arsenic-resistant bacterium isolated from arsenic-rich aquifers.</title>
        <authorList>
            <person name="Mu Y."/>
        </authorList>
    </citation>
    <scope>NUCLEOTIDE SEQUENCE [LARGE SCALE GENOMIC DNA]</scope>
    <source>
        <strain evidence="7 8">CB3</strain>
    </source>
</reference>
<sequence length="215" mass="24200">MNQTSLFSRNVIHQGDCISVMRRMPARSVDFILTDPPYLVRYQSRDGRRIINDDNGRWLGPAAREMFRVLKNDSLCVSFYGWTQTDRFIGAWRAAGFRIVGHIVFRKKYASASRFVCYTHESAYVLAKGRPALPENPPADVIDFPYTGNRLHPTQKPVAILKPLIEAFCPKGGLVLDPFCGSGSTLVAACEADCDYVGIELDRNYHRIAARRLAA</sequence>
<evidence type="ECO:0000313" key="8">
    <source>
        <dbReference type="Proteomes" id="UP000281647"/>
    </source>
</evidence>
<dbReference type="RefSeq" id="WP_128624320.1">
    <property type="nucleotide sequence ID" value="NZ_ML133508.1"/>
</dbReference>
<dbReference type="EC" id="2.1.1.-" evidence="5"/>
<dbReference type="PROSITE" id="PS00092">
    <property type="entry name" value="N6_MTASE"/>
    <property type="match status" value="1"/>
</dbReference>
<evidence type="ECO:0000256" key="2">
    <source>
        <dbReference type="ARBA" id="ARBA00022603"/>
    </source>
</evidence>
<gene>
    <name evidence="7" type="ORF">EET67_03995</name>
</gene>
<keyword evidence="2 7" id="KW-0489">Methyltransferase</keyword>